<dbReference type="InterPro" id="IPR009081">
    <property type="entry name" value="PP-bd_ACP"/>
</dbReference>
<organism evidence="4 5">
    <name type="scientific">Saccharata proteae CBS 121410</name>
    <dbReference type="NCBI Taxonomy" id="1314787"/>
    <lineage>
        <taxon>Eukaryota</taxon>
        <taxon>Fungi</taxon>
        <taxon>Dikarya</taxon>
        <taxon>Ascomycota</taxon>
        <taxon>Pezizomycotina</taxon>
        <taxon>Dothideomycetes</taxon>
        <taxon>Dothideomycetes incertae sedis</taxon>
        <taxon>Botryosphaeriales</taxon>
        <taxon>Saccharataceae</taxon>
        <taxon>Saccharata</taxon>
    </lineage>
</organism>
<name>A0A6A5YCG0_9PEZI</name>
<dbReference type="SMART" id="SM01294">
    <property type="entry name" value="PKS_PP_betabranch"/>
    <property type="match status" value="1"/>
</dbReference>
<dbReference type="InterPro" id="IPR020806">
    <property type="entry name" value="PKS_PP-bd"/>
</dbReference>
<evidence type="ECO:0000256" key="2">
    <source>
        <dbReference type="ARBA" id="ARBA00022553"/>
    </source>
</evidence>
<reference evidence="4" key="1">
    <citation type="journal article" date="2020" name="Stud. Mycol.">
        <title>101 Dothideomycetes genomes: a test case for predicting lifestyles and emergence of pathogens.</title>
        <authorList>
            <person name="Haridas S."/>
            <person name="Albert R."/>
            <person name="Binder M."/>
            <person name="Bloem J."/>
            <person name="Labutti K."/>
            <person name="Salamov A."/>
            <person name="Andreopoulos B."/>
            <person name="Baker S."/>
            <person name="Barry K."/>
            <person name="Bills G."/>
            <person name="Bluhm B."/>
            <person name="Cannon C."/>
            <person name="Castanera R."/>
            <person name="Culley D."/>
            <person name="Daum C."/>
            <person name="Ezra D."/>
            <person name="Gonzalez J."/>
            <person name="Henrissat B."/>
            <person name="Kuo A."/>
            <person name="Liang C."/>
            <person name="Lipzen A."/>
            <person name="Lutzoni F."/>
            <person name="Magnuson J."/>
            <person name="Mondo S."/>
            <person name="Nolan M."/>
            <person name="Ohm R."/>
            <person name="Pangilinan J."/>
            <person name="Park H.-J."/>
            <person name="Ramirez L."/>
            <person name="Alfaro M."/>
            <person name="Sun H."/>
            <person name="Tritt A."/>
            <person name="Yoshinaga Y."/>
            <person name="Zwiers L.-H."/>
            <person name="Turgeon B."/>
            <person name="Goodwin S."/>
            <person name="Spatafora J."/>
            <person name="Crous P."/>
            <person name="Grigoriev I."/>
        </authorList>
    </citation>
    <scope>NUCLEOTIDE SEQUENCE</scope>
    <source>
        <strain evidence="4">CBS 121410</strain>
    </source>
</reference>
<dbReference type="EMBL" id="ML978714">
    <property type="protein sequence ID" value="KAF2089388.1"/>
    <property type="molecule type" value="Genomic_DNA"/>
</dbReference>
<sequence length="1051" mass="115807">MAPVALSDLVVDPRNTTLDPTVFPPADANEEVKRLWNLHGLPHSTSFSNPDLTSIAALVRHNAATIPGKPAFIHPSGDDGSFKIIDWATFDSLTKAAAVRYGTEFHQMIATANKDSKQPTVALLGNGNTIDYLITQIALLMLNFRVLLLSNKNAPSAREHLLDVCDVAGLIADASNALDPTLAVGNGYSVTPLATLSELDCSTIDEEDEIRGFTTDDVWNLQACIIHSSGSTGLPKPIIHTNRSLCLIARMYRLFQDFVIENWYEAFPLFHIAGISIILSGLPNGLPTTLPPLNWPPAPSAILHAWKKLEKMGLPVDCLHCAPSVIEDLYQYISLTTQDFSPLVNLKVLQPGGAPLSPTLLGKLVRLGVNVKTTYGSTEIGPVMRTIPHTRDNPNCYHVRNSYPDSPCVQMESLGDGLFECVVYKGFELAAELWPNDDAPNPYRTNDLFTEDPPNSGFFVLQGRKDDILVHDNGEKTHAGALQMQLEESGAGLITKAAVFGSGKPCTAVVIETSAQEDGLSQDGVEERVWTRIAGCNESMAQHSRIDRSMILVLKYGETLPVTPKGNVRRKEAWKLYGDRIEAMYAAFLNGGEETVTSEPTHHNHQSDYSFIAESTAGVCGVRAEDIGDEINFYDLGLDSQKAVKLRSKLSRRFGSFPLMFIFEYPTLGKLHTYLTTAKSDAVPTSSRRTGYIRSTVARLNQTISSWEVESPSKEADISGGEVIYLTGASGALGTAMLEVFVEEPRITRIYCAIRGNDPTAKLTESLKRRGYPSEVYSSSKLRAVSYDMRSKTLGLSEQRYNEMRDEVTVVVHNAWKMDFNQRVEMFEDDCLQAKGVQIKEAPVQDDPDMALNTGYAQSKFIVEKISQHWAKAFSMPVSLFRVGQLCGHSSLGVWNNTEMWPIMISTGINYLHAMPDLPSTTVNWLPVDICARSVCSGLLSEAGPGTFYAVHNLVNPSRISWGSFLDMLAQASASQFKRISMKEWVDQLEKLADGGDDSVPGLKLLSFFQDMAGEDGEEVEFQTNSVEHSGPMTTELLSLYLERWRDEGFM</sequence>
<protein>
    <submittedName>
        <fullName evidence="4">Male sterility protein</fullName>
    </submittedName>
</protein>
<accession>A0A6A5YCG0</accession>
<dbReference type="InterPro" id="IPR000873">
    <property type="entry name" value="AMP-dep_synth/lig_dom"/>
</dbReference>
<keyword evidence="5" id="KW-1185">Reference proteome</keyword>
<dbReference type="OrthoDB" id="429813at2759"/>
<dbReference type="InterPro" id="IPR042099">
    <property type="entry name" value="ANL_N_sf"/>
</dbReference>
<dbReference type="Pfam" id="PF07993">
    <property type="entry name" value="NAD_binding_4"/>
    <property type="match status" value="2"/>
</dbReference>
<dbReference type="InterPro" id="IPR051414">
    <property type="entry name" value="Adenylate-forming_Reductase"/>
</dbReference>
<dbReference type="Pfam" id="PF00501">
    <property type="entry name" value="AMP-binding"/>
    <property type="match status" value="1"/>
</dbReference>
<proteinExistence type="predicted"/>
<dbReference type="PANTHER" id="PTHR43439">
    <property type="entry name" value="PHENYLACETATE-COENZYME A LIGASE"/>
    <property type="match status" value="1"/>
</dbReference>
<gene>
    <name evidence="4" type="ORF">K490DRAFT_55000</name>
</gene>
<keyword evidence="1" id="KW-0596">Phosphopantetheine</keyword>
<keyword evidence="2" id="KW-0597">Phosphoprotein</keyword>
<dbReference type="Pfam" id="PF00550">
    <property type="entry name" value="PP-binding"/>
    <property type="match status" value="1"/>
</dbReference>
<dbReference type="AlphaFoldDB" id="A0A6A5YCG0"/>
<dbReference type="SUPFAM" id="SSF47336">
    <property type="entry name" value="ACP-like"/>
    <property type="match status" value="1"/>
</dbReference>
<feature type="domain" description="Carrier" evidence="3">
    <location>
        <begin position="606"/>
        <end position="679"/>
    </location>
</feature>
<dbReference type="SUPFAM" id="SSF56801">
    <property type="entry name" value="Acetyl-CoA synthetase-like"/>
    <property type="match status" value="1"/>
</dbReference>
<dbReference type="Gene3D" id="3.40.50.720">
    <property type="entry name" value="NAD(P)-binding Rossmann-like Domain"/>
    <property type="match status" value="2"/>
</dbReference>
<evidence type="ECO:0000313" key="5">
    <source>
        <dbReference type="Proteomes" id="UP000799776"/>
    </source>
</evidence>
<evidence type="ECO:0000313" key="4">
    <source>
        <dbReference type="EMBL" id="KAF2089388.1"/>
    </source>
</evidence>
<dbReference type="Proteomes" id="UP000799776">
    <property type="component" value="Unassembled WGS sequence"/>
</dbReference>
<dbReference type="InterPro" id="IPR036291">
    <property type="entry name" value="NAD(P)-bd_dom_sf"/>
</dbReference>
<dbReference type="PROSITE" id="PS50075">
    <property type="entry name" value="CARRIER"/>
    <property type="match status" value="1"/>
</dbReference>
<dbReference type="InterPro" id="IPR013120">
    <property type="entry name" value="FAR_NAD-bd"/>
</dbReference>
<dbReference type="SMART" id="SM00823">
    <property type="entry name" value="PKS_PP"/>
    <property type="match status" value="1"/>
</dbReference>
<evidence type="ECO:0000259" key="3">
    <source>
        <dbReference type="PROSITE" id="PS50075"/>
    </source>
</evidence>
<dbReference type="SUPFAM" id="SSF51735">
    <property type="entry name" value="NAD(P)-binding Rossmann-fold domains"/>
    <property type="match status" value="1"/>
</dbReference>
<evidence type="ECO:0000256" key="1">
    <source>
        <dbReference type="ARBA" id="ARBA00022450"/>
    </source>
</evidence>
<dbReference type="GO" id="GO:0031177">
    <property type="term" value="F:phosphopantetheine binding"/>
    <property type="evidence" value="ECO:0007669"/>
    <property type="project" value="InterPro"/>
</dbReference>
<dbReference type="PROSITE" id="PS00455">
    <property type="entry name" value="AMP_BINDING"/>
    <property type="match status" value="1"/>
</dbReference>
<dbReference type="InterPro" id="IPR020845">
    <property type="entry name" value="AMP-binding_CS"/>
</dbReference>
<dbReference type="PANTHER" id="PTHR43439:SF2">
    <property type="entry name" value="ENZYME, PUTATIVE (JCVI)-RELATED"/>
    <property type="match status" value="1"/>
</dbReference>
<dbReference type="Pfam" id="PF23562">
    <property type="entry name" value="AMP-binding_C_3"/>
    <property type="match status" value="1"/>
</dbReference>
<dbReference type="Gene3D" id="3.40.50.12780">
    <property type="entry name" value="N-terminal domain of ligase-like"/>
    <property type="match status" value="1"/>
</dbReference>
<dbReference type="InterPro" id="IPR036736">
    <property type="entry name" value="ACP-like_sf"/>
</dbReference>
<dbReference type="Gene3D" id="1.10.1200.10">
    <property type="entry name" value="ACP-like"/>
    <property type="match status" value="1"/>
</dbReference>